<proteinExistence type="predicted"/>
<keyword evidence="1 6" id="KW-0597">Phosphoprotein</keyword>
<dbReference type="GO" id="GO:0006355">
    <property type="term" value="P:regulation of DNA-templated transcription"/>
    <property type="evidence" value="ECO:0007669"/>
    <property type="project" value="InterPro"/>
</dbReference>
<dbReference type="PANTHER" id="PTHR44688">
    <property type="entry name" value="DNA-BINDING TRANSCRIPTIONAL ACTIVATOR DEVR_DOSR"/>
    <property type="match status" value="1"/>
</dbReference>
<evidence type="ECO:0000256" key="1">
    <source>
        <dbReference type="ARBA" id="ARBA00022553"/>
    </source>
</evidence>
<evidence type="ECO:0000256" key="4">
    <source>
        <dbReference type="ARBA" id="ARBA00023125"/>
    </source>
</evidence>
<keyword evidence="5" id="KW-0804">Transcription</keyword>
<keyword evidence="2" id="KW-0902">Two-component regulatory system</keyword>
<dbReference type="InterPro" id="IPR036388">
    <property type="entry name" value="WH-like_DNA-bd_sf"/>
</dbReference>
<accession>A0A1X6Z0T8</accession>
<feature type="modified residue" description="4-aspartylphosphate" evidence="6">
    <location>
        <position position="98"/>
    </location>
</feature>
<dbReference type="PROSITE" id="PS50043">
    <property type="entry name" value="HTH_LUXR_2"/>
    <property type="match status" value="1"/>
</dbReference>
<dbReference type="Gene3D" id="3.40.50.2300">
    <property type="match status" value="1"/>
</dbReference>
<dbReference type="Proteomes" id="UP000193963">
    <property type="component" value="Unassembled WGS sequence"/>
</dbReference>
<evidence type="ECO:0000256" key="5">
    <source>
        <dbReference type="ARBA" id="ARBA00023163"/>
    </source>
</evidence>
<dbReference type="Pfam" id="PF00072">
    <property type="entry name" value="Response_reg"/>
    <property type="match status" value="1"/>
</dbReference>
<evidence type="ECO:0000313" key="11">
    <source>
        <dbReference type="Proteomes" id="UP000193963"/>
    </source>
</evidence>
<name>A0A1X6Z0T8_9RHOB</name>
<dbReference type="FunFam" id="3.40.50.2300:FF:000018">
    <property type="entry name" value="DNA-binding transcriptional regulator NtrC"/>
    <property type="match status" value="1"/>
</dbReference>
<dbReference type="PROSITE" id="PS50110">
    <property type="entry name" value="RESPONSE_REGULATORY"/>
    <property type="match status" value="1"/>
</dbReference>
<dbReference type="GO" id="GO:0000160">
    <property type="term" value="P:phosphorelay signal transduction system"/>
    <property type="evidence" value="ECO:0007669"/>
    <property type="project" value="UniProtKB-KW"/>
</dbReference>
<dbReference type="CDD" id="cd17537">
    <property type="entry name" value="REC_FixJ"/>
    <property type="match status" value="1"/>
</dbReference>
<keyword evidence="3" id="KW-0805">Transcription regulation</keyword>
<feature type="domain" description="HTH luxR-type" evidence="8">
    <location>
        <begin position="179"/>
        <end position="247"/>
    </location>
</feature>
<sequence length="261" mass="28176">MMRRTPIGVPNPRLLSPAGTRQPGNGHCTSASGGDAAAADNGREEADFTVYLVDDDPDVRRALSRAISTRGLAVSTFDRAEAFLQAFDPARPGCLILDYGLPGMSGLDLQAQVVDQGHPLPIIFITGHGGVGEAVQAIRGGAIDFLEKPFRQDRLIERIQAARGVAAEMAAARAQQSELTARLRRLTPREAEIVRHMLDTPAEISSKEVGRHLDISPRTVDHHRARILEKLEVASVIEIFGLVAELPRDMVGDLLSSLIAE</sequence>
<evidence type="ECO:0000259" key="8">
    <source>
        <dbReference type="PROSITE" id="PS50043"/>
    </source>
</evidence>
<evidence type="ECO:0000256" key="3">
    <source>
        <dbReference type="ARBA" id="ARBA00023015"/>
    </source>
</evidence>
<dbReference type="InterPro" id="IPR001789">
    <property type="entry name" value="Sig_transdc_resp-reg_receiver"/>
</dbReference>
<evidence type="ECO:0000256" key="2">
    <source>
        <dbReference type="ARBA" id="ARBA00023012"/>
    </source>
</evidence>
<dbReference type="GO" id="GO:0003677">
    <property type="term" value="F:DNA binding"/>
    <property type="evidence" value="ECO:0007669"/>
    <property type="project" value="UniProtKB-KW"/>
</dbReference>
<dbReference type="AlphaFoldDB" id="A0A1X6Z0T8"/>
<keyword evidence="11" id="KW-1185">Reference proteome</keyword>
<dbReference type="InterPro" id="IPR011006">
    <property type="entry name" value="CheY-like_superfamily"/>
</dbReference>
<organism evidence="10 11">
    <name type="scientific">Pseudooceanicola marinus</name>
    <dbReference type="NCBI Taxonomy" id="396013"/>
    <lineage>
        <taxon>Bacteria</taxon>
        <taxon>Pseudomonadati</taxon>
        <taxon>Pseudomonadota</taxon>
        <taxon>Alphaproteobacteria</taxon>
        <taxon>Rhodobacterales</taxon>
        <taxon>Paracoccaceae</taxon>
        <taxon>Pseudooceanicola</taxon>
    </lineage>
</organism>
<dbReference type="RefSeq" id="WP_232618172.1">
    <property type="nucleotide sequence ID" value="NZ_PGTC01000010.1"/>
</dbReference>
<gene>
    <name evidence="10" type="primary">tmoT</name>
    <name evidence="10" type="ORF">PSM7751_01482</name>
</gene>
<feature type="region of interest" description="Disordered" evidence="7">
    <location>
        <begin position="1"/>
        <end position="39"/>
    </location>
</feature>
<evidence type="ECO:0000313" key="10">
    <source>
        <dbReference type="EMBL" id="SLN35222.1"/>
    </source>
</evidence>
<evidence type="ECO:0000256" key="6">
    <source>
        <dbReference type="PROSITE-ProRule" id="PRU00169"/>
    </source>
</evidence>
<dbReference type="EMBL" id="FWFN01000003">
    <property type="protein sequence ID" value="SLN35222.1"/>
    <property type="molecule type" value="Genomic_DNA"/>
</dbReference>
<dbReference type="SMART" id="SM00448">
    <property type="entry name" value="REC"/>
    <property type="match status" value="1"/>
</dbReference>
<dbReference type="SUPFAM" id="SSF46894">
    <property type="entry name" value="C-terminal effector domain of the bipartite response regulators"/>
    <property type="match status" value="1"/>
</dbReference>
<evidence type="ECO:0000256" key="7">
    <source>
        <dbReference type="SAM" id="MobiDB-lite"/>
    </source>
</evidence>
<reference evidence="10 11" key="1">
    <citation type="submission" date="2017-03" db="EMBL/GenBank/DDBJ databases">
        <authorList>
            <person name="Afonso C.L."/>
            <person name="Miller P.J."/>
            <person name="Scott M.A."/>
            <person name="Spackman E."/>
            <person name="Goraichik I."/>
            <person name="Dimitrov K.M."/>
            <person name="Suarez D.L."/>
            <person name="Swayne D.E."/>
        </authorList>
    </citation>
    <scope>NUCLEOTIDE SEQUENCE [LARGE SCALE GENOMIC DNA]</scope>
    <source>
        <strain evidence="10 11">CECT 7751</strain>
    </source>
</reference>
<evidence type="ECO:0000259" key="9">
    <source>
        <dbReference type="PROSITE" id="PS50110"/>
    </source>
</evidence>
<feature type="compositionally biased region" description="Low complexity" evidence="7">
    <location>
        <begin position="30"/>
        <end position="39"/>
    </location>
</feature>
<protein>
    <submittedName>
        <fullName evidence="10">Response regulator protein TmoT</fullName>
    </submittedName>
</protein>
<dbReference type="Gene3D" id="1.10.10.10">
    <property type="entry name" value="Winged helix-like DNA-binding domain superfamily/Winged helix DNA-binding domain"/>
    <property type="match status" value="1"/>
</dbReference>
<dbReference type="SUPFAM" id="SSF52172">
    <property type="entry name" value="CheY-like"/>
    <property type="match status" value="1"/>
</dbReference>
<dbReference type="Pfam" id="PF00196">
    <property type="entry name" value="GerE"/>
    <property type="match status" value="1"/>
</dbReference>
<dbReference type="CDD" id="cd06170">
    <property type="entry name" value="LuxR_C_like"/>
    <property type="match status" value="1"/>
</dbReference>
<dbReference type="SMART" id="SM00421">
    <property type="entry name" value="HTH_LUXR"/>
    <property type="match status" value="1"/>
</dbReference>
<feature type="domain" description="Response regulatory" evidence="9">
    <location>
        <begin position="49"/>
        <end position="163"/>
    </location>
</feature>
<dbReference type="InterPro" id="IPR016032">
    <property type="entry name" value="Sig_transdc_resp-reg_C-effctor"/>
</dbReference>
<keyword evidence="4" id="KW-0238">DNA-binding</keyword>
<dbReference type="PANTHER" id="PTHR44688:SF16">
    <property type="entry name" value="DNA-BINDING TRANSCRIPTIONAL ACTIVATOR DEVR_DOSR"/>
    <property type="match status" value="1"/>
</dbReference>
<dbReference type="InterPro" id="IPR000792">
    <property type="entry name" value="Tscrpt_reg_LuxR_C"/>
</dbReference>